<dbReference type="NCBIfam" id="TIGR00525">
    <property type="entry name" value="folB"/>
    <property type="match status" value="1"/>
</dbReference>
<evidence type="ECO:0000256" key="5">
    <source>
        <dbReference type="ARBA" id="ARBA00023239"/>
    </source>
</evidence>
<dbReference type="SUPFAM" id="SSF55620">
    <property type="entry name" value="Tetrahydrobiopterin biosynthesis enzymes-like"/>
    <property type="match status" value="1"/>
</dbReference>
<sequence length="121" mass="13699">MDAITLHGMEFYSYHGVLEEEARLGQKFIVDLVIFTNLKKAGRTDDLNATLNYAEAYEVVNDIMTNERYRLLEAVAETIATRILEGFRQAERVHVKVCKVMPPIQGILAGVSVEIERDRVG</sequence>
<dbReference type="FunFam" id="3.30.1130.10:FF:000003">
    <property type="entry name" value="7,8-dihydroneopterin aldolase"/>
    <property type="match status" value="1"/>
</dbReference>
<dbReference type="GO" id="GO:0005737">
    <property type="term" value="C:cytoplasm"/>
    <property type="evidence" value="ECO:0007669"/>
    <property type="project" value="TreeGrafter"/>
</dbReference>
<feature type="domain" description="Dihydroneopterin aldolase/epimerase" evidence="7">
    <location>
        <begin position="4"/>
        <end position="117"/>
    </location>
</feature>
<dbReference type="PANTHER" id="PTHR42844:SF1">
    <property type="entry name" value="DIHYDRONEOPTERIN ALDOLASE 1-RELATED"/>
    <property type="match status" value="1"/>
</dbReference>
<evidence type="ECO:0000256" key="6">
    <source>
        <dbReference type="RuleBase" id="RU362079"/>
    </source>
</evidence>
<dbReference type="RefSeq" id="WP_282199219.1">
    <property type="nucleotide sequence ID" value="NZ_BOQE01000001.1"/>
</dbReference>
<dbReference type="EMBL" id="BOQE01000001">
    <property type="protein sequence ID" value="GIM46078.1"/>
    <property type="molecule type" value="Genomic_DNA"/>
</dbReference>
<evidence type="ECO:0000259" key="7">
    <source>
        <dbReference type="SMART" id="SM00905"/>
    </source>
</evidence>
<dbReference type="CDD" id="cd00534">
    <property type="entry name" value="DHNA_DHNTPE"/>
    <property type="match status" value="1"/>
</dbReference>
<gene>
    <name evidence="8" type="primary">folA</name>
    <name evidence="8" type="ORF">DNHGIG_16270</name>
</gene>
<dbReference type="PANTHER" id="PTHR42844">
    <property type="entry name" value="DIHYDRONEOPTERIN ALDOLASE 1-RELATED"/>
    <property type="match status" value="1"/>
</dbReference>
<evidence type="ECO:0000313" key="8">
    <source>
        <dbReference type="EMBL" id="GIM46078.1"/>
    </source>
</evidence>
<reference evidence="8" key="1">
    <citation type="journal article" date="2023" name="Int. J. Syst. Evol. Microbiol.">
        <title>Collibacillus ludicampi gen. nov., sp. nov., a new soil bacterium of the family Alicyclobacillaceae.</title>
        <authorList>
            <person name="Jojima T."/>
            <person name="Ioku Y."/>
            <person name="Fukuta Y."/>
            <person name="Shirasaka N."/>
            <person name="Matsumura Y."/>
            <person name="Mori M."/>
        </authorList>
    </citation>
    <scope>NUCLEOTIDE SEQUENCE</scope>
    <source>
        <strain evidence="8">TP075</strain>
    </source>
</reference>
<dbReference type="Gene3D" id="3.30.1130.10">
    <property type="match status" value="1"/>
</dbReference>
<dbReference type="SMART" id="SM00905">
    <property type="entry name" value="FolB"/>
    <property type="match status" value="1"/>
</dbReference>
<dbReference type="GO" id="GO:0046656">
    <property type="term" value="P:folic acid biosynthetic process"/>
    <property type="evidence" value="ECO:0007669"/>
    <property type="project" value="UniProtKB-UniRule"/>
</dbReference>
<dbReference type="AlphaFoldDB" id="A0AAV4LEI3"/>
<keyword evidence="9" id="KW-1185">Reference proteome</keyword>
<evidence type="ECO:0000256" key="3">
    <source>
        <dbReference type="ARBA" id="ARBA00005708"/>
    </source>
</evidence>
<keyword evidence="5 6" id="KW-0456">Lyase</keyword>
<proteinExistence type="inferred from homology"/>
<comment type="function">
    <text evidence="6">Catalyzes the conversion of 7,8-dihydroneopterin to 6-hydroxymethyl-7,8-dihydropterin.</text>
</comment>
<dbReference type="GO" id="GO:0004150">
    <property type="term" value="F:dihydroneopterin aldolase activity"/>
    <property type="evidence" value="ECO:0007669"/>
    <property type="project" value="UniProtKB-UniRule"/>
</dbReference>
<protein>
    <recommendedName>
        <fullName evidence="6">7,8-dihydroneopterin aldolase</fullName>
        <ecNumber evidence="6">4.1.2.25</ecNumber>
    </recommendedName>
</protein>
<comment type="similarity">
    <text evidence="3 6">Belongs to the DHNA family.</text>
</comment>
<dbReference type="InterPro" id="IPR043133">
    <property type="entry name" value="GTP-CH-I_C/QueF"/>
</dbReference>
<dbReference type="Proteomes" id="UP001057291">
    <property type="component" value="Unassembled WGS sequence"/>
</dbReference>
<name>A0AAV4LEI3_9BACL</name>
<dbReference type="InterPro" id="IPR006157">
    <property type="entry name" value="FolB_dom"/>
</dbReference>
<comment type="pathway">
    <text evidence="2 6">Cofactor biosynthesis; tetrahydrofolate biosynthesis; 2-amino-4-hydroxy-6-hydroxymethyl-7,8-dihydropteridine diphosphate from 7,8-dihydroneopterin triphosphate: step 3/4.</text>
</comment>
<dbReference type="GO" id="GO:0046654">
    <property type="term" value="P:tetrahydrofolate biosynthetic process"/>
    <property type="evidence" value="ECO:0007669"/>
    <property type="project" value="UniProtKB-UniRule"/>
</dbReference>
<evidence type="ECO:0000313" key="9">
    <source>
        <dbReference type="Proteomes" id="UP001057291"/>
    </source>
</evidence>
<evidence type="ECO:0000256" key="4">
    <source>
        <dbReference type="ARBA" id="ARBA00022909"/>
    </source>
</evidence>
<comment type="caution">
    <text evidence="8">The sequence shown here is derived from an EMBL/GenBank/DDBJ whole genome shotgun (WGS) entry which is preliminary data.</text>
</comment>
<dbReference type="NCBIfam" id="TIGR00526">
    <property type="entry name" value="folB_dom"/>
    <property type="match status" value="1"/>
</dbReference>
<organism evidence="8 9">
    <name type="scientific">Collibacillus ludicampi</name>
    <dbReference type="NCBI Taxonomy" id="2771369"/>
    <lineage>
        <taxon>Bacteria</taxon>
        <taxon>Bacillati</taxon>
        <taxon>Bacillota</taxon>
        <taxon>Bacilli</taxon>
        <taxon>Bacillales</taxon>
        <taxon>Alicyclobacillaceae</taxon>
        <taxon>Collibacillus</taxon>
    </lineage>
</organism>
<comment type="catalytic activity">
    <reaction evidence="1 6">
        <text>7,8-dihydroneopterin = 6-hydroxymethyl-7,8-dihydropterin + glycolaldehyde</text>
        <dbReference type="Rhea" id="RHEA:10540"/>
        <dbReference type="ChEBI" id="CHEBI:17001"/>
        <dbReference type="ChEBI" id="CHEBI:17071"/>
        <dbReference type="ChEBI" id="CHEBI:44841"/>
        <dbReference type="EC" id="4.1.2.25"/>
    </reaction>
</comment>
<evidence type="ECO:0000256" key="1">
    <source>
        <dbReference type="ARBA" id="ARBA00001353"/>
    </source>
</evidence>
<keyword evidence="4 6" id="KW-0289">Folate biosynthesis</keyword>
<dbReference type="EC" id="4.1.2.25" evidence="6"/>
<evidence type="ECO:0000256" key="2">
    <source>
        <dbReference type="ARBA" id="ARBA00005013"/>
    </source>
</evidence>
<dbReference type="Pfam" id="PF02152">
    <property type="entry name" value="FolB"/>
    <property type="match status" value="1"/>
</dbReference>
<dbReference type="InterPro" id="IPR006156">
    <property type="entry name" value="Dihydroneopterin_aldolase"/>
</dbReference>
<accession>A0AAV4LEI3</accession>